<name>A0A4Y5YSV4_9MICO</name>
<dbReference type="GO" id="GO:0051205">
    <property type="term" value="P:protein insertion into membrane"/>
    <property type="evidence" value="ECO:0007669"/>
    <property type="project" value="TreeGrafter"/>
</dbReference>
<gene>
    <name evidence="15" type="primary">yidC</name>
    <name evidence="15" type="ORF">FIV50_14190</name>
</gene>
<dbReference type="PANTHER" id="PTHR12428:SF65">
    <property type="entry name" value="CYTOCHROME C OXIDASE ASSEMBLY PROTEIN COX18, MITOCHONDRIAL"/>
    <property type="match status" value="1"/>
</dbReference>
<reference evidence="15 16" key="1">
    <citation type="submission" date="2019-06" db="EMBL/GenBank/DDBJ databases">
        <title>Complete genome of Microbacterium foliorum M2.</title>
        <authorList>
            <person name="Cao G."/>
        </authorList>
    </citation>
    <scope>NUCLEOTIDE SEQUENCE [LARGE SCALE GENOMIC DNA]</scope>
    <source>
        <strain evidence="15 16">M2</strain>
    </source>
</reference>
<dbReference type="Pfam" id="PF02096">
    <property type="entry name" value="60KD_IMP"/>
    <property type="match status" value="1"/>
</dbReference>
<evidence type="ECO:0000256" key="5">
    <source>
        <dbReference type="ARBA" id="ARBA00022989"/>
    </source>
</evidence>
<evidence type="ECO:0000256" key="9">
    <source>
        <dbReference type="ARBA" id="ARBA00031538"/>
    </source>
</evidence>
<evidence type="ECO:0000256" key="8">
    <source>
        <dbReference type="ARBA" id="ARBA00026028"/>
    </source>
</evidence>
<keyword evidence="6 13" id="KW-0472">Membrane</keyword>
<dbReference type="RefSeq" id="WP_140037981.1">
    <property type="nucleotide sequence ID" value="NZ_CP041040.1"/>
</dbReference>
<dbReference type="GO" id="GO:0032977">
    <property type="term" value="F:membrane insertase activity"/>
    <property type="evidence" value="ECO:0007669"/>
    <property type="project" value="InterPro"/>
</dbReference>
<comment type="function">
    <text evidence="7">Required for the insertion and/or proper folding and/or complex formation of integral membrane proteins into the membrane. Involved in integration of membrane proteins that insert both dependently and independently of the Sec translocase complex, as well as at least some lipoproteins. Aids folding of multispanning membrane proteins.</text>
</comment>
<dbReference type="AlphaFoldDB" id="A0A4Y5YSV4"/>
<dbReference type="PANTHER" id="PTHR12428">
    <property type="entry name" value="OXA1"/>
    <property type="match status" value="1"/>
</dbReference>
<proteinExistence type="inferred from homology"/>
<feature type="transmembrane region" description="Helical" evidence="13">
    <location>
        <begin position="31"/>
        <end position="51"/>
    </location>
</feature>
<comment type="similarity">
    <text evidence="2">Belongs to the OXA1/ALB3/YidC family. Type 1 subfamily.</text>
</comment>
<evidence type="ECO:0000256" key="2">
    <source>
        <dbReference type="ARBA" id="ARBA00010527"/>
    </source>
</evidence>
<protein>
    <recommendedName>
        <fullName evidence="3">Membrane protein insertase YidC</fullName>
    </recommendedName>
    <alternativeName>
        <fullName evidence="11">Foldase YidC</fullName>
    </alternativeName>
    <alternativeName>
        <fullName evidence="10">Membrane integrase YidC</fullName>
    </alternativeName>
    <alternativeName>
        <fullName evidence="9">Membrane protein YidC</fullName>
    </alternativeName>
</protein>
<evidence type="ECO:0000256" key="3">
    <source>
        <dbReference type="ARBA" id="ARBA00015325"/>
    </source>
</evidence>
<dbReference type="OrthoDB" id="9780552at2"/>
<evidence type="ECO:0000256" key="1">
    <source>
        <dbReference type="ARBA" id="ARBA00004141"/>
    </source>
</evidence>
<dbReference type="InterPro" id="IPR001708">
    <property type="entry name" value="YidC/ALB3/OXA1/COX18"/>
</dbReference>
<evidence type="ECO:0000256" key="7">
    <source>
        <dbReference type="ARBA" id="ARBA00025034"/>
    </source>
</evidence>
<keyword evidence="5 13" id="KW-1133">Transmembrane helix</keyword>
<evidence type="ECO:0000256" key="10">
    <source>
        <dbReference type="ARBA" id="ARBA00033245"/>
    </source>
</evidence>
<evidence type="ECO:0000256" key="4">
    <source>
        <dbReference type="ARBA" id="ARBA00022692"/>
    </source>
</evidence>
<dbReference type="InterPro" id="IPR028055">
    <property type="entry name" value="YidC/Oxa/ALB_C"/>
</dbReference>
<evidence type="ECO:0000256" key="6">
    <source>
        <dbReference type="ARBA" id="ARBA00023136"/>
    </source>
</evidence>
<comment type="subcellular location">
    <subcellularLocation>
        <location evidence="1 12">Membrane</location>
        <topology evidence="1 12">Multi-pass membrane protein</topology>
    </subcellularLocation>
</comment>
<evidence type="ECO:0000313" key="16">
    <source>
        <dbReference type="Proteomes" id="UP000316125"/>
    </source>
</evidence>
<comment type="subunit">
    <text evidence="8">Interacts with the Sec translocase complex via SecD. Specifically interacts with transmembrane segments of nascent integral membrane proteins during membrane integration.</text>
</comment>
<feature type="transmembrane region" description="Helical" evidence="13">
    <location>
        <begin position="102"/>
        <end position="122"/>
    </location>
</feature>
<feature type="transmembrane region" description="Helical" evidence="13">
    <location>
        <begin position="162"/>
        <end position="183"/>
    </location>
</feature>
<sequence>MDIFAFPPLTFLLDAAYGALAGLSSLLEPVAGASAAALAVVLVTLLVRALLIPVGVSQAKAEQTRARLAPRLRELQRRHKKNPERLQKEMLELYRSENTSPFAGMLPVLAQAPVVGILYTLFIRPDIAGHANDLLTHDLFGAPLGTSLVSAVFGGTATPETLLVFGALIAVMIAVAEITRRVFRPAAVEDDSPLNSPTMLRVTSALHYLTAVFAVFVPLAAALYLTVTVVWTLVQRMLLRRRYPLPVPAAVTG</sequence>
<feature type="transmembrane region" description="Helical" evidence="13">
    <location>
        <begin position="134"/>
        <end position="155"/>
    </location>
</feature>
<feature type="domain" description="Membrane insertase YidC/Oxa/ALB C-terminal" evidence="14">
    <location>
        <begin position="37"/>
        <end position="240"/>
    </location>
</feature>
<feature type="transmembrane region" description="Helical" evidence="13">
    <location>
        <begin position="205"/>
        <end position="234"/>
    </location>
</feature>
<dbReference type="Proteomes" id="UP000316125">
    <property type="component" value="Chromosome"/>
</dbReference>
<dbReference type="GO" id="GO:0005886">
    <property type="term" value="C:plasma membrane"/>
    <property type="evidence" value="ECO:0007669"/>
    <property type="project" value="TreeGrafter"/>
</dbReference>
<evidence type="ECO:0000259" key="14">
    <source>
        <dbReference type="Pfam" id="PF02096"/>
    </source>
</evidence>
<dbReference type="EMBL" id="CP041040">
    <property type="protein sequence ID" value="QDE35837.1"/>
    <property type="molecule type" value="Genomic_DNA"/>
</dbReference>
<evidence type="ECO:0000256" key="11">
    <source>
        <dbReference type="ARBA" id="ARBA00033342"/>
    </source>
</evidence>
<keyword evidence="4 12" id="KW-0812">Transmembrane</keyword>
<evidence type="ECO:0000256" key="12">
    <source>
        <dbReference type="RuleBase" id="RU003945"/>
    </source>
</evidence>
<accession>A0A4Y5YSV4</accession>
<organism evidence="15 16">
    <name type="scientific">Microbacterium foliorum</name>
    <dbReference type="NCBI Taxonomy" id="104336"/>
    <lineage>
        <taxon>Bacteria</taxon>
        <taxon>Bacillati</taxon>
        <taxon>Actinomycetota</taxon>
        <taxon>Actinomycetes</taxon>
        <taxon>Micrococcales</taxon>
        <taxon>Microbacteriaceae</taxon>
        <taxon>Microbacterium</taxon>
    </lineage>
</organism>
<evidence type="ECO:0000256" key="13">
    <source>
        <dbReference type="SAM" id="Phobius"/>
    </source>
</evidence>
<evidence type="ECO:0000313" key="15">
    <source>
        <dbReference type="EMBL" id="QDE35837.1"/>
    </source>
</evidence>
<dbReference type="NCBIfam" id="TIGR03592">
    <property type="entry name" value="yidC_oxa1_cterm"/>
    <property type="match status" value="1"/>
</dbReference>